<dbReference type="RefSeq" id="WP_005999452.1">
    <property type="nucleotide sequence ID" value="NZ_AAEW02000006.1"/>
</dbReference>
<sequence length="129" mass="14431">MGFAKYKILVVDDEENSRVCLGKLLTQAGYDATCVSGGHEALDYLEHHPVNIVLSDIRMPDMDGLSLLNEIHEHYPETRVVMVTAHGEVETYLEAVNLGACDFVHKPVRFNELKLVLEKLSITHALQLS</sequence>
<organism evidence="4 5">
    <name type="scientific">Desulfuromonas acetoxidans (strain DSM 684 / 11070)</name>
    <dbReference type="NCBI Taxonomy" id="281689"/>
    <lineage>
        <taxon>Bacteria</taxon>
        <taxon>Pseudomonadati</taxon>
        <taxon>Thermodesulfobacteriota</taxon>
        <taxon>Desulfuromonadia</taxon>
        <taxon>Desulfuromonadales</taxon>
        <taxon>Desulfuromonadaceae</taxon>
        <taxon>Desulfuromonas</taxon>
    </lineage>
</organism>
<comment type="caution">
    <text evidence="4">The sequence shown here is derived from an EMBL/GenBank/DDBJ whole genome shotgun (WGS) entry which is preliminary data.</text>
</comment>
<evidence type="ECO:0000256" key="2">
    <source>
        <dbReference type="PROSITE-ProRule" id="PRU00169"/>
    </source>
</evidence>
<evidence type="ECO:0000256" key="1">
    <source>
        <dbReference type="ARBA" id="ARBA00022553"/>
    </source>
</evidence>
<keyword evidence="5" id="KW-1185">Reference proteome</keyword>
<protein>
    <submittedName>
        <fullName evidence="4">Response regulator receiver protein</fullName>
    </submittedName>
</protein>
<feature type="modified residue" description="4-aspartylphosphate" evidence="2">
    <location>
        <position position="56"/>
    </location>
</feature>
<dbReference type="OrthoDB" id="9786548at2"/>
<dbReference type="PANTHER" id="PTHR44591:SF3">
    <property type="entry name" value="RESPONSE REGULATORY DOMAIN-CONTAINING PROTEIN"/>
    <property type="match status" value="1"/>
</dbReference>
<evidence type="ECO:0000313" key="5">
    <source>
        <dbReference type="Proteomes" id="UP000005695"/>
    </source>
</evidence>
<dbReference type="EMBL" id="AAEW02000006">
    <property type="protein sequence ID" value="EAT16223.1"/>
    <property type="molecule type" value="Genomic_DNA"/>
</dbReference>
<dbReference type="Gene3D" id="3.40.50.2300">
    <property type="match status" value="1"/>
</dbReference>
<dbReference type="PROSITE" id="PS50110">
    <property type="entry name" value="RESPONSE_REGULATORY"/>
    <property type="match status" value="1"/>
</dbReference>
<dbReference type="AlphaFoldDB" id="Q1K0Y5"/>
<dbReference type="Pfam" id="PF00072">
    <property type="entry name" value="Response_reg"/>
    <property type="match status" value="1"/>
</dbReference>
<evidence type="ECO:0000313" key="4">
    <source>
        <dbReference type="EMBL" id="EAT16223.1"/>
    </source>
</evidence>
<name>Q1K0Y5_DESA6</name>
<reference evidence="4" key="2">
    <citation type="submission" date="2006-05" db="EMBL/GenBank/DDBJ databases">
        <title>Sequencing of the draft genome and assembly of Desulfuromonas acetoxidans DSM 684.</title>
        <authorList>
            <consortium name="US DOE Joint Genome Institute (JGI-PGF)"/>
            <person name="Copeland A."/>
            <person name="Lucas S."/>
            <person name="Lapidus A."/>
            <person name="Barry K."/>
            <person name="Detter J.C."/>
            <person name="Glavina del Rio T."/>
            <person name="Hammon N."/>
            <person name="Israni S."/>
            <person name="Dalin E."/>
            <person name="Tice H."/>
            <person name="Bruce D."/>
            <person name="Pitluck S."/>
            <person name="Richardson P."/>
        </authorList>
    </citation>
    <scope>NUCLEOTIDE SEQUENCE [LARGE SCALE GENOMIC DNA]</scope>
    <source>
        <strain evidence="4">DSM 684</strain>
    </source>
</reference>
<keyword evidence="1 2" id="KW-0597">Phosphoprotein</keyword>
<dbReference type="InterPro" id="IPR001789">
    <property type="entry name" value="Sig_transdc_resp-reg_receiver"/>
</dbReference>
<proteinExistence type="predicted"/>
<dbReference type="SUPFAM" id="SSF52172">
    <property type="entry name" value="CheY-like"/>
    <property type="match status" value="1"/>
</dbReference>
<dbReference type="InterPro" id="IPR050595">
    <property type="entry name" value="Bact_response_regulator"/>
</dbReference>
<reference evidence="4" key="1">
    <citation type="submission" date="2006-05" db="EMBL/GenBank/DDBJ databases">
        <title>Annotation of the draft genome assembly of Desulfuromonas acetoxidans DSM 684.</title>
        <authorList>
            <consortium name="US DOE Joint Genome Institute (JGI-ORNL)"/>
            <person name="Larimer F."/>
            <person name="Land M."/>
            <person name="Hauser L."/>
        </authorList>
    </citation>
    <scope>NUCLEOTIDE SEQUENCE [LARGE SCALE GENOMIC DNA]</scope>
    <source>
        <strain evidence="4">DSM 684</strain>
    </source>
</reference>
<dbReference type="Proteomes" id="UP000005695">
    <property type="component" value="Unassembled WGS sequence"/>
</dbReference>
<dbReference type="SMART" id="SM00448">
    <property type="entry name" value="REC"/>
    <property type="match status" value="1"/>
</dbReference>
<dbReference type="InterPro" id="IPR011006">
    <property type="entry name" value="CheY-like_superfamily"/>
</dbReference>
<dbReference type="CDD" id="cd17536">
    <property type="entry name" value="REC_YesN-like"/>
    <property type="match status" value="1"/>
</dbReference>
<accession>Q1K0Y5</accession>
<gene>
    <name evidence="4" type="ORF">Dace_1687</name>
</gene>
<dbReference type="GO" id="GO:0000160">
    <property type="term" value="P:phosphorelay signal transduction system"/>
    <property type="evidence" value="ECO:0007669"/>
    <property type="project" value="InterPro"/>
</dbReference>
<dbReference type="PANTHER" id="PTHR44591">
    <property type="entry name" value="STRESS RESPONSE REGULATOR PROTEIN 1"/>
    <property type="match status" value="1"/>
</dbReference>
<evidence type="ECO:0000259" key="3">
    <source>
        <dbReference type="PROSITE" id="PS50110"/>
    </source>
</evidence>
<feature type="domain" description="Response regulatory" evidence="3">
    <location>
        <begin position="7"/>
        <end position="121"/>
    </location>
</feature>